<evidence type="ECO:0000256" key="4">
    <source>
        <dbReference type="ARBA" id="ARBA00022475"/>
    </source>
</evidence>
<keyword evidence="12 13" id="KW-0472">Membrane</keyword>
<name>A0A516SC63_9NEIS</name>
<protein>
    <submittedName>
        <fullName evidence="15">Site-2 protease family protein</fullName>
    </submittedName>
</protein>
<evidence type="ECO:0000256" key="2">
    <source>
        <dbReference type="ARBA" id="ARBA00004651"/>
    </source>
</evidence>
<feature type="transmembrane region" description="Helical" evidence="13">
    <location>
        <begin position="53"/>
        <end position="74"/>
    </location>
</feature>
<dbReference type="InterPro" id="IPR052348">
    <property type="entry name" value="Metallopeptidase_M50B"/>
</dbReference>
<evidence type="ECO:0000256" key="3">
    <source>
        <dbReference type="ARBA" id="ARBA00007931"/>
    </source>
</evidence>
<keyword evidence="10 13" id="KW-1133">Transmembrane helix</keyword>
<reference evidence="16" key="1">
    <citation type="submission" date="2019-07" db="EMBL/GenBank/DDBJ databases">
        <title>Chitinimonas sp. nov., isolated from Ny-Alesund, arctica soil.</title>
        <authorList>
            <person name="Xu Q."/>
            <person name="Peng F."/>
        </authorList>
    </citation>
    <scope>NUCLEOTIDE SEQUENCE [LARGE SCALE GENOMIC DNA]</scope>
    <source>
        <strain evidence="16">R3-44</strain>
    </source>
</reference>
<feature type="domain" description="Peptidase M50" evidence="14">
    <location>
        <begin position="14"/>
        <end position="198"/>
    </location>
</feature>
<keyword evidence="7" id="KW-0479">Metal-binding</keyword>
<comment type="similarity">
    <text evidence="3">Belongs to the peptidase M50B family.</text>
</comment>
<evidence type="ECO:0000256" key="1">
    <source>
        <dbReference type="ARBA" id="ARBA00001947"/>
    </source>
</evidence>
<evidence type="ECO:0000256" key="13">
    <source>
        <dbReference type="SAM" id="Phobius"/>
    </source>
</evidence>
<sequence length="222" mass="24089">MDTGNWIAQIAVYAIPVLLAITVHEAAHGYVAKYFGDNTAEREGRLSLNPLRHIEPIGTVLVPLLTLYFGNFLFGWAKPVPVVFEKLRHPKADMLWVAAAGPASNLLMLLIWGIVLVNSLGMNLIPALNMVRSGGVDDWLANVACAGVRINMSLMLLNLLPLPPLDGGRILISLLPDRASMVMTRVEPFGVFILVALIATNTLSAILGPLMLTTYKVLDSLL</sequence>
<keyword evidence="8" id="KW-0378">Hydrolase</keyword>
<feature type="transmembrane region" description="Helical" evidence="13">
    <location>
        <begin position="6"/>
        <end position="32"/>
    </location>
</feature>
<evidence type="ECO:0000313" key="16">
    <source>
        <dbReference type="Proteomes" id="UP000317550"/>
    </source>
</evidence>
<dbReference type="OrthoDB" id="9800627at2"/>
<dbReference type="PANTHER" id="PTHR35864">
    <property type="entry name" value="ZINC METALLOPROTEASE MJ0611-RELATED"/>
    <property type="match status" value="1"/>
</dbReference>
<dbReference type="AlphaFoldDB" id="A0A516SC63"/>
<dbReference type="GO" id="GO:0046872">
    <property type="term" value="F:metal ion binding"/>
    <property type="evidence" value="ECO:0007669"/>
    <property type="project" value="UniProtKB-KW"/>
</dbReference>
<organism evidence="15 16">
    <name type="scientific">Chitinimonas arctica</name>
    <dbReference type="NCBI Taxonomy" id="2594795"/>
    <lineage>
        <taxon>Bacteria</taxon>
        <taxon>Pseudomonadati</taxon>
        <taxon>Pseudomonadota</taxon>
        <taxon>Betaproteobacteria</taxon>
        <taxon>Neisseriales</taxon>
        <taxon>Chitinibacteraceae</taxon>
        <taxon>Chitinimonas</taxon>
    </lineage>
</organism>
<evidence type="ECO:0000256" key="11">
    <source>
        <dbReference type="ARBA" id="ARBA00023049"/>
    </source>
</evidence>
<evidence type="ECO:0000256" key="7">
    <source>
        <dbReference type="ARBA" id="ARBA00022723"/>
    </source>
</evidence>
<dbReference type="CDD" id="cd06158">
    <property type="entry name" value="S2P-M50_like_1"/>
    <property type="match status" value="1"/>
</dbReference>
<dbReference type="EMBL" id="CP041730">
    <property type="protein sequence ID" value="QDQ25739.1"/>
    <property type="molecule type" value="Genomic_DNA"/>
</dbReference>
<evidence type="ECO:0000256" key="8">
    <source>
        <dbReference type="ARBA" id="ARBA00022801"/>
    </source>
</evidence>
<evidence type="ECO:0000256" key="6">
    <source>
        <dbReference type="ARBA" id="ARBA00022692"/>
    </source>
</evidence>
<evidence type="ECO:0000256" key="9">
    <source>
        <dbReference type="ARBA" id="ARBA00022833"/>
    </source>
</evidence>
<dbReference type="GO" id="GO:0006508">
    <property type="term" value="P:proteolysis"/>
    <property type="evidence" value="ECO:0007669"/>
    <property type="project" value="UniProtKB-KW"/>
</dbReference>
<evidence type="ECO:0000313" key="15">
    <source>
        <dbReference type="EMBL" id="QDQ25739.1"/>
    </source>
</evidence>
<evidence type="ECO:0000259" key="14">
    <source>
        <dbReference type="Pfam" id="PF02163"/>
    </source>
</evidence>
<dbReference type="GO" id="GO:0005886">
    <property type="term" value="C:plasma membrane"/>
    <property type="evidence" value="ECO:0007669"/>
    <property type="project" value="UniProtKB-SubCell"/>
</dbReference>
<comment type="cofactor">
    <cofactor evidence="1">
        <name>Zn(2+)</name>
        <dbReference type="ChEBI" id="CHEBI:29105"/>
    </cofactor>
</comment>
<dbReference type="Proteomes" id="UP000317550">
    <property type="component" value="Chromosome"/>
</dbReference>
<keyword evidence="4" id="KW-1003">Cell membrane</keyword>
<feature type="transmembrane region" description="Helical" evidence="13">
    <location>
        <begin position="189"/>
        <end position="212"/>
    </location>
</feature>
<comment type="subcellular location">
    <subcellularLocation>
        <location evidence="2">Cell membrane</location>
        <topology evidence="2">Multi-pass membrane protein</topology>
    </subcellularLocation>
</comment>
<evidence type="ECO:0000256" key="5">
    <source>
        <dbReference type="ARBA" id="ARBA00022670"/>
    </source>
</evidence>
<feature type="transmembrane region" description="Helical" evidence="13">
    <location>
        <begin position="94"/>
        <end position="118"/>
    </location>
</feature>
<accession>A0A516SC63</accession>
<dbReference type="PANTHER" id="PTHR35864:SF1">
    <property type="entry name" value="ZINC METALLOPROTEASE YWHC-RELATED"/>
    <property type="match status" value="1"/>
</dbReference>
<keyword evidence="6 13" id="KW-0812">Transmembrane</keyword>
<dbReference type="Pfam" id="PF02163">
    <property type="entry name" value="Peptidase_M50"/>
    <property type="match status" value="1"/>
</dbReference>
<gene>
    <name evidence="15" type="ORF">FNU76_04900</name>
</gene>
<keyword evidence="5 15" id="KW-0645">Protease</keyword>
<evidence type="ECO:0000256" key="10">
    <source>
        <dbReference type="ARBA" id="ARBA00022989"/>
    </source>
</evidence>
<dbReference type="GO" id="GO:0008237">
    <property type="term" value="F:metallopeptidase activity"/>
    <property type="evidence" value="ECO:0007669"/>
    <property type="project" value="UniProtKB-KW"/>
</dbReference>
<proteinExistence type="inferred from homology"/>
<keyword evidence="9" id="KW-0862">Zinc</keyword>
<keyword evidence="16" id="KW-1185">Reference proteome</keyword>
<dbReference type="KEGG" id="cari:FNU76_04900"/>
<evidence type="ECO:0000256" key="12">
    <source>
        <dbReference type="ARBA" id="ARBA00023136"/>
    </source>
</evidence>
<dbReference type="RefSeq" id="WP_143856664.1">
    <property type="nucleotide sequence ID" value="NZ_CP041730.1"/>
</dbReference>
<dbReference type="InterPro" id="IPR008915">
    <property type="entry name" value="Peptidase_M50"/>
</dbReference>
<dbReference type="InterPro" id="IPR044537">
    <property type="entry name" value="Rip2-like"/>
</dbReference>
<keyword evidence="11" id="KW-0482">Metalloprotease</keyword>